<dbReference type="Gene3D" id="1.10.443.10">
    <property type="entry name" value="Intergrase catalytic core"/>
    <property type="match status" value="1"/>
</dbReference>
<dbReference type="PANTHER" id="PTHR30349">
    <property type="entry name" value="PHAGE INTEGRASE-RELATED"/>
    <property type="match status" value="1"/>
</dbReference>
<organism evidence="5 6">
    <name type="scientific">Rhodococcus opacus M213</name>
    <dbReference type="NCBI Taxonomy" id="1129896"/>
    <lineage>
        <taxon>Bacteria</taxon>
        <taxon>Bacillati</taxon>
        <taxon>Actinomycetota</taxon>
        <taxon>Actinomycetes</taxon>
        <taxon>Mycobacteriales</taxon>
        <taxon>Nocardiaceae</taxon>
        <taxon>Rhodococcus</taxon>
    </lineage>
</organism>
<dbReference type="PANTHER" id="PTHR30349:SF41">
    <property type="entry name" value="INTEGRASE_RECOMBINASE PROTEIN MJ0367-RELATED"/>
    <property type="match status" value="1"/>
</dbReference>
<dbReference type="GO" id="GO:0006310">
    <property type="term" value="P:DNA recombination"/>
    <property type="evidence" value="ECO:0007669"/>
    <property type="project" value="UniProtKB-KW"/>
</dbReference>
<keyword evidence="3" id="KW-0233">DNA recombination</keyword>
<dbReference type="InterPro" id="IPR011010">
    <property type="entry name" value="DNA_brk_join_enz"/>
</dbReference>
<keyword evidence="2" id="KW-0238">DNA-binding</keyword>
<dbReference type="GO" id="GO:0003677">
    <property type="term" value="F:DNA binding"/>
    <property type="evidence" value="ECO:0007669"/>
    <property type="project" value="UniProtKB-KW"/>
</dbReference>
<protein>
    <submittedName>
        <fullName evidence="5">Transposase</fullName>
    </submittedName>
</protein>
<evidence type="ECO:0000313" key="5">
    <source>
        <dbReference type="EMBL" id="EKT76893.1"/>
    </source>
</evidence>
<dbReference type="AlphaFoldDB" id="K8X614"/>
<evidence type="ECO:0000256" key="3">
    <source>
        <dbReference type="ARBA" id="ARBA00023172"/>
    </source>
</evidence>
<gene>
    <name evidence="5" type="ORF">WSS_A40390</name>
</gene>
<accession>K8X614</accession>
<proteinExistence type="inferred from homology"/>
<evidence type="ECO:0000256" key="2">
    <source>
        <dbReference type="ARBA" id="ARBA00023125"/>
    </source>
</evidence>
<dbReference type="CDD" id="cd00397">
    <property type="entry name" value="DNA_BRE_C"/>
    <property type="match status" value="1"/>
</dbReference>
<comment type="similarity">
    <text evidence="1">Belongs to the 'phage' integrase family.</text>
</comment>
<dbReference type="EMBL" id="AJYC02000187">
    <property type="protein sequence ID" value="EKT76893.1"/>
    <property type="molecule type" value="Genomic_DNA"/>
</dbReference>
<dbReference type="SUPFAM" id="SSF56349">
    <property type="entry name" value="DNA breaking-rejoining enzymes"/>
    <property type="match status" value="1"/>
</dbReference>
<sequence>MGRFRDSQMVEALHRSSECRYDEDTNLALVDAVPEGLRLLHYTRRSIPEEFQASFAYYHDKIGDIHLDALPEPMQREVIYAIWRIVELGGRVPCAPMGLLMRELAVTAQRLGRQQQPHQSLMVRTPGEWKTELRTTWVQREKQLPNLNTLRTYLAPLDRVCKILWFAYDRGTWWEREVWDLSMDSRIPRRDHEPAFSTAIHWHALETGWLRRAAMYYTKILLEAGSITWSTAHGRFDGFRVFDLYLTDKNITTPRLCDDRKHVRTVMMDFLNREKTHVVKVGKSRGNVRSDASVSSIATAVKGLYVYMYDHGDVAAQLLAEPRWRDLPPEYVRFWMPGDVKPKGSSRRRFDERHIITDDVLSEVVKHAHIIGDPREEGGMGDPQAMRILLLMIATGRRVNEICMLDFSPLTPVAQNGTDDSSIARLRYQQTKIDGAPNTIFVDNEVVQIVAEQQQWLLQHLEKSGISDVPEYLFIKHQNNLRGNQPYYAANFRQRLNKLVKTAKLNDRDGNPLRLSATHRLRHTKATKLLDAGVPLHVVQRYLGHTSPEMTMIYAHTLDSTAKAEFVRFQKITRDGEAARLHADELYDLMALQSRTDRVLPNGWCTLPPAQACDKGNACLTCDLFVTDQRFLPVHEDELQAVDLLIDKRQAMHKDQTGEPMSEDHVWLTLRRREQGALRAIVDTLSTATSAEAHVGAGVPTRAEQDFQLRRTAGY</sequence>
<evidence type="ECO:0000313" key="6">
    <source>
        <dbReference type="Proteomes" id="UP000005951"/>
    </source>
</evidence>
<dbReference type="InterPro" id="IPR002104">
    <property type="entry name" value="Integrase_catalytic"/>
</dbReference>
<dbReference type="PROSITE" id="PS51898">
    <property type="entry name" value="TYR_RECOMBINASE"/>
    <property type="match status" value="1"/>
</dbReference>
<reference evidence="5 6" key="1">
    <citation type="journal article" date="2013" name="Genome Announc.">
        <title>Draft Genome Sequence of Rhodococcus opacus Strain M213 Shows a Diverse Catabolic Potential.</title>
        <authorList>
            <person name="Pathak A."/>
            <person name="Green S.J."/>
            <person name="Ogram A."/>
            <person name="Chauhan A."/>
        </authorList>
    </citation>
    <scope>NUCLEOTIDE SEQUENCE [LARGE SCALE GENOMIC DNA]</scope>
    <source>
        <strain evidence="5 6">M213</strain>
    </source>
</reference>
<dbReference type="GO" id="GO:0015074">
    <property type="term" value="P:DNA integration"/>
    <property type="evidence" value="ECO:0007669"/>
    <property type="project" value="InterPro"/>
</dbReference>
<dbReference type="Proteomes" id="UP000005951">
    <property type="component" value="Unassembled WGS sequence"/>
</dbReference>
<dbReference type="Pfam" id="PF00589">
    <property type="entry name" value="Phage_integrase"/>
    <property type="match status" value="1"/>
</dbReference>
<dbReference type="RefSeq" id="WP_005264826.1">
    <property type="nucleotide sequence ID" value="NZ_AJYC02000187.1"/>
</dbReference>
<dbReference type="InterPro" id="IPR050090">
    <property type="entry name" value="Tyrosine_recombinase_XerCD"/>
</dbReference>
<feature type="domain" description="Tyr recombinase" evidence="4">
    <location>
        <begin position="351"/>
        <end position="568"/>
    </location>
</feature>
<dbReference type="InterPro" id="IPR013762">
    <property type="entry name" value="Integrase-like_cat_sf"/>
</dbReference>
<name>K8X614_RHOOP</name>
<evidence type="ECO:0000256" key="1">
    <source>
        <dbReference type="ARBA" id="ARBA00008857"/>
    </source>
</evidence>
<evidence type="ECO:0000259" key="4">
    <source>
        <dbReference type="PROSITE" id="PS51898"/>
    </source>
</evidence>
<comment type="caution">
    <text evidence="5">The sequence shown here is derived from an EMBL/GenBank/DDBJ whole genome shotgun (WGS) entry which is preliminary data.</text>
</comment>